<evidence type="ECO:0000313" key="3">
    <source>
        <dbReference type="Proteomes" id="UP000024635"/>
    </source>
</evidence>
<dbReference type="InterPro" id="IPR018114">
    <property type="entry name" value="TRYPSIN_HIS"/>
</dbReference>
<accession>A0A016V070</accession>
<dbReference type="SUPFAM" id="SSF50494">
    <property type="entry name" value="Trypsin-like serine proteases"/>
    <property type="match status" value="1"/>
</dbReference>
<dbReference type="Gene3D" id="2.40.10.10">
    <property type="entry name" value="Trypsin-like serine proteases"/>
    <property type="match status" value="1"/>
</dbReference>
<name>A0A016V070_9BILA</name>
<gene>
    <name evidence="2" type="primary">Acey_s0023.g879</name>
    <name evidence="2" type="ORF">Y032_0023g879</name>
</gene>
<organism evidence="2 3">
    <name type="scientific">Ancylostoma ceylanicum</name>
    <dbReference type="NCBI Taxonomy" id="53326"/>
    <lineage>
        <taxon>Eukaryota</taxon>
        <taxon>Metazoa</taxon>
        <taxon>Ecdysozoa</taxon>
        <taxon>Nematoda</taxon>
        <taxon>Chromadorea</taxon>
        <taxon>Rhabditida</taxon>
        <taxon>Rhabditina</taxon>
        <taxon>Rhabditomorpha</taxon>
        <taxon>Strongyloidea</taxon>
        <taxon>Ancylostomatidae</taxon>
        <taxon>Ancylostomatinae</taxon>
        <taxon>Ancylostoma</taxon>
    </lineage>
</organism>
<dbReference type="GO" id="GO:0004252">
    <property type="term" value="F:serine-type endopeptidase activity"/>
    <property type="evidence" value="ECO:0007669"/>
    <property type="project" value="InterPro"/>
</dbReference>
<dbReference type="InterPro" id="IPR001314">
    <property type="entry name" value="Peptidase_S1A"/>
</dbReference>
<reference evidence="3" key="1">
    <citation type="journal article" date="2015" name="Nat. Genet.">
        <title>The genome and transcriptome of the zoonotic hookworm Ancylostoma ceylanicum identify infection-specific gene families.</title>
        <authorList>
            <person name="Schwarz E.M."/>
            <person name="Hu Y."/>
            <person name="Antoshechkin I."/>
            <person name="Miller M.M."/>
            <person name="Sternberg P.W."/>
            <person name="Aroian R.V."/>
        </authorList>
    </citation>
    <scope>NUCLEOTIDE SEQUENCE</scope>
    <source>
        <strain evidence="3">HY135</strain>
    </source>
</reference>
<dbReference type="PROSITE" id="PS00134">
    <property type="entry name" value="TRYPSIN_HIS"/>
    <property type="match status" value="1"/>
</dbReference>
<dbReference type="Proteomes" id="UP000024635">
    <property type="component" value="Unassembled WGS sequence"/>
</dbReference>
<dbReference type="InterPro" id="IPR051333">
    <property type="entry name" value="CLIP_Serine_Protease"/>
</dbReference>
<evidence type="ECO:0000259" key="1">
    <source>
        <dbReference type="PROSITE" id="PS50240"/>
    </source>
</evidence>
<dbReference type="STRING" id="53326.A0A016V070"/>
<keyword evidence="3" id="KW-1185">Reference proteome</keyword>
<feature type="domain" description="Peptidase S1" evidence="1">
    <location>
        <begin position="33"/>
        <end position="277"/>
    </location>
</feature>
<dbReference type="InterPro" id="IPR001254">
    <property type="entry name" value="Trypsin_dom"/>
</dbReference>
<dbReference type="PANTHER" id="PTHR24260">
    <property type="match status" value="1"/>
</dbReference>
<dbReference type="PROSITE" id="PS50240">
    <property type="entry name" value="TRYPSIN_DOM"/>
    <property type="match status" value="1"/>
</dbReference>
<sequence>MFVFFPCSTVNRNRDFSKNRENLPQVKRGQYKSFGGRQVLPDEYPWLASLYHVGSRGVYICSGVQISSRHILTAAHCVVDYSKQEYYSVCKTEDEYKNRNLKDFGRFQIYVGSGCNRPELCHSRHHPLKVSLHKHWGKCDGSLDLAIIELDRDTNPSETSPISMPTVNTELAKSLNAAGIGADTTLIGDVNANGLQVITLRVNETNDDPYFIKTWSRTASLCQGDSGGPLFQLNSAGKYVLMGIASLSTRCELERTIRRNYFVDIRMHLDWICKQTGVCP</sequence>
<dbReference type="PRINTS" id="PR00722">
    <property type="entry name" value="CHYMOTRYPSIN"/>
</dbReference>
<dbReference type="SMART" id="SM00020">
    <property type="entry name" value="Tryp_SPc"/>
    <property type="match status" value="1"/>
</dbReference>
<evidence type="ECO:0000313" key="2">
    <source>
        <dbReference type="EMBL" id="EYC20118.1"/>
    </source>
</evidence>
<dbReference type="PANTHER" id="PTHR24260:SF136">
    <property type="entry name" value="GH08193P-RELATED"/>
    <property type="match status" value="1"/>
</dbReference>
<dbReference type="InterPro" id="IPR009003">
    <property type="entry name" value="Peptidase_S1_PA"/>
</dbReference>
<dbReference type="AlphaFoldDB" id="A0A016V070"/>
<dbReference type="OrthoDB" id="5865181at2759"/>
<dbReference type="EMBL" id="JARK01001359">
    <property type="protein sequence ID" value="EYC20118.1"/>
    <property type="molecule type" value="Genomic_DNA"/>
</dbReference>
<proteinExistence type="predicted"/>
<dbReference type="GO" id="GO:0006508">
    <property type="term" value="P:proteolysis"/>
    <property type="evidence" value="ECO:0007669"/>
    <property type="project" value="InterPro"/>
</dbReference>
<dbReference type="InterPro" id="IPR043504">
    <property type="entry name" value="Peptidase_S1_PA_chymotrypsin"/>
</dbReference>
<protein>
    <recommendedName>
        <fullName evidence="1">Peptidase S1 domain-containing protein</fullName>
    </recommendedName>
</protein>
<dbReference type="Pfam" id="PF00089">
    <property type="entry name" value="Trypsin"/>
    <property type="match status" value="1"/>
</dbReference>
<comment type="caution">
    <text evidence="2">The sequence shown here is derived from an EMBL/GenBank/DDBJ whole genome shotgun (WGS) entry which is preliminary data.</text>
</comment>